<proteinExistence type="predicted"/>
<feature type="domain" description="SF4 helicase" evidence="2">
    <location>
        <begin position="151"/>
        <end position="414"/>
    </location>
</feature>
<keyword evidence="3" id="KW-0067">ATP-binding</keyword>
<keyword evidence="3" id="KW-0378">Hydrolase</keyword>
<name>A0A6J5T9D9_9CAUD</name>
<gene>
    <name evidence="3" type="ORF">UFOVP71_73</name>
</gene>
<sequence length="492" mass="54277">MADDVKEYGYELQKLFLDFLVSNRDLAARCQNVLDPEHFDRRLRGAAEFIKNYVNEHGNIPDIAQIKATTNTELTNLEERAVEHSSWFLSEFEGFSRHKAIEGAILKSADMLDKGLYGTVEKLIKDAVQVGLPKTFGTDYFADPQGRLTALKDNNGQLTTGWKSLDDKLYGGFNRGELNIFAGASGAGKSLFLQNLGLNWAMAGLNTVYFSLELSEGLCAMRMDAMLSDTPTREVFKRLEDVDLKVRMAGKKAGVLQIVQLTNGITANDILAWVREFQTQRKIKIDAILVDYLDLMMPAGQKISVSDMFVKDKLVAEELRNLVVSEQLLLATASQLNRSAVESVEFDHSMIAGGLSKIQTADNVFGIFSTPTMRERCMVQLQFMKTRSSSAVGQKIDLSFNPDTLRISDMSDSGGNVTATSASNLYDKIKKTSNLGTSVPTSGSTSWEKPQAKDGFDISKPNSGLPTEKPQTTPVSTSSNRDALRAIVSREI</sequence>
<feature type="region of interest" description="Disordered" evidence="1">
    <location>
        <begin position="433"/>
        <end position="492"/>
    </location>
</feature>
<accession>A0A6J5T9D9</accession>
<dbReference type="InterPro" id="IPR007694">
    <property type="entry name" value="DNA_helicase_DnaB-like_C"/>
</dbReference>
<dbReference type="GO" id="GO:0006260">
    <property type="term" value="P:DNA replication"/>
    <property type="evidence" value="ECO:0007669"/>
    <property type="project" value="InterPro"/>
</dbReference>
<feature type="compositionally biased region" description="Polar residues" evidence="1">
    <location>
        <begin position="460"/>
        <end position="481"/>
    </location>
</feature>
<dbReference type="GO" id="GO:0003678">
    <property type="term" value="F:DNA helicase activity"/>
    <property type="evidence" value="ECO:0007669"/>
    <property type="project" value="InterPro"/>
</dbReference>
<feature type="compositionally biased region" description="Polar residues" evidence="1">
    <location>
        <begin position="433"/>
        <end position="448"/>
    </location>
</feature>
<protein>
    <submittedName>
        <fullName evidence="3">41 helicase</fullName>
    </submittedName>
</protein>
<dbReference type="InterPro" id="IPR027417">
    <property type="entry name" value="P-loop_NTPase"/>
</dbReference>
<dbReference type="SUPFAM" id="SSF52540">
    <property type="entry name" value="P-loop containing nucleoside triphosphate hydrolases"/>
    <property type="match status" value="1"/>
</dbReference>
<keyword evidence="3" id="KW-0347">Helicase</keyword>
<dbReference type="PANTHER" id="PTHR30153:SF2">
    <property type="entry name" value="REPLICATIVE DNA HELICASE"/>
    <property type="match status" value="1"/>
</dbReference>
<keyword evidence="3" id="KW-0547">Nucleotide-binding</keyword>
<dbReference type="GO" id="GO:0005524">
    <property type="term" value="F:ATP binding"/>
    <property type="evidence" value="ECO:0007669"/>
    <property type="project" value="InterPro"/>
</dbReference>
<dbReference type="PROSITE" id="PS51199">
    <property type="entry name" value="SF4_HELICASE"/>
    <property type="match status" value="1"/>
</dbReference>
<dbReference type="PANTHER" id="PTHR30153">
    <property type="entry name" value="REPLICATIVE DNA HELICASE DNAB"/>
    <property type="match status" value="1"/>
</dbReference>
<evidence type="ECO:0000313" key="3">
    <source>
        <dbReference type="EMBL" id="CAB4241535.1"/>
    </source>
</evidence>
<dbReference type="EMBL" id="LR797824">
    <property type="protein sequence ID" value="CAB4241535.1"/>
    <property type="molecule type" value="Genomic_DNA"/>
</dbReference>
<reference evidence="3" key="1">
    <citation type="submission" date="2020-05" db="EMBL/GenBank/DDBJ databases">
        <authorList>
            <person name="Chiriac C."/>
            <person name="Salcher M."/>
            <person name="Ghai R."/>
            <person name="Kavagutti S V."/>
        </authorList>
    </citation>
    <scope>NUCLEOTIDE SEQUENCE</scope>
</reference>
<evidence type="ECO:0000259" key="2">
    <source>
        <dbReference type="PROSITE" id="PS51199"/>
    </source>
</evidence>
<dbReference type="Pfam" id="PF03796">
    <property type="entry name" value="DnaB_C"/>
    <property type="match status" value="1"/>
</dbReference>
<organism evidence="3">
    <name type="scientific">uncultured Caudovirales phage</name>
    <dbReference type="NCBI Taxonomy" id="2100421"/>
    <lineage>
        <taxon>Viruses</taxon>
        <taxon>Duplodnaviria</taxon>
        <taxon>Heunggongvirae</taxon>
        <taxon>Uroviricota</taxon>
        <taxon>Caudoviricetes</taxon>
        <taxon>Peduoviridae</taxon>
        <taxon>Maltschvirus</taxon>
        <taxon>Maltschvirus maltsch</taxon>
    </lineage>
</organism>
<evidence type="ECO:0000256" key="1">
    <source>
        <dbReference type="SAM" id="MobiDB-lite"/>
    </source>
</evidence>
<dbReference type="Gene3D" id="3.40.50.300">
    <property type="entry name" value="P-loop containing nucleotide triphosphate hydrolases"/>
    <property type="match status" value="1"/>
</dbReference>
<feature type="compositionally biased region" description="Basic and acidic residues" evidence="1">
    <location>
        <begin position="482"/>
        <end position="492"/>
    </location>
</feature>